<dbReference type="Proteomes" id="UP000309991">
    <property type="component" value="Segment"/>
</dbReference>
<proteinExistence type="predicted"/>
<dbReference type="EMBL" id="MK504444">
    <property type="protein sequence ID" value="QBJ03663.1"/>
    <property type="molecule type" value="Genomic_DNA"/>
</dbReference>
<name>A0A4Y5FEZ8_9CAUD</name>
<keyword evidence="1" id="KW-1133">Transmembrane helix</keyword>
<evidence type="ECO:0000313" key="3">
    <source>
        <dbReference type="Proteomes" id="UP000309991"/>
    </source>
</evidence>
<keyword evidence="3" id="KW-1185">Reference proteome</keyword>
<keyword evidence="1" id="KW-0472">Membrane</keyword>
<feature type="transmembrane region" description="Helical" evidence="1">
    <location>
        <begin position="6"/>
        <end position="32"/>
    </location>
</feature>
<keyword evidence="1" id="KW-0812">Transmembrane</keyword>
<reference evidence="2 3" key="1">
    <citation type="submission" date="2019-02" db="EMBL/GenBank/DDBJ databases">
        <title>Isolation of virulent Lactobacillus brevis phages.</title>
        <authorList>
            <person name="Feyereisen M."/>
            <person name="Mahony J."/>
            <person name="O'Sullivan T."/>
            <person name="van Sinderen D."/>
        </authorList>
    </citation>
    <scope>NUCLEOTIDE SEQUENCE [LARGE SCALE GENOMIC DNA]</scope>
</reference>
<gene>
    <name evidence="2" type="ORF">UCC3521_0125</name>
</gene>
<sequence length="152" mass="17610">MSIIWWIIVWIVAVVVLVPLGLLTLSVVGACLTYNHDCNQEKLAGTVLRNNTGVDLQLESYRRILKQKFQEVETKEFISFYNDTDEMMDTIINRWAQKEQAVITDVKVFQTGNVNKVTHFMIFYHKALTAEDISDILDKYTDDVSKKFMNNL</sequence>
<evidence type="ECO:0000256" key="1">
    <source>
        <dbReference type="SAM" id="Phobius"/>
    </source>
</evidence>
<organism evidence="2 3">
    <name type="scientific">Lactobacillus phage 3-521</name>
    <dbReference type="NCBI Taxonomy" id="2510943"/>
    <lineage>
        <taxon>Viruses</taxon>
        <taxon>Duplodnaviria</taxon>
        <taxon>Heunggongvirae</taxon>
        <taxon>Uroviricota</taxon>
        <taxon>Caudoviricetes</taxon>
        <taxon>Herelleviridae</taxon>
        <taxon>Watanabevirus</taxon>
        <taxon>Watanabevirus wv3521</taxon>
    </lineage>
</organism>
<protein>
    <submittedName>
        <fullName evidence="2">Uncharacterized protein</fullName>
    </submittedName>
</protein>
<evidence type="ECO:0000313" key="2">
    <source>
        <dbReference type="EMBL" id="QBJ03663.1"/>
    </source>
</evidence>
<accession>A0A4Y5FEZ8</accession>